<evidence type="ECO:0000313" key="2">
    <source>
        <dbReference type="EMBL" id="ALY08447.1"/>
    </source>
</evidence>
<dbReference type="KEGG" id="vg:40079148"/>
<feature type="region of interest" description="Disordered" evidence="1">
    <location>
        <begin position="78"/>
        <end position="113"/>
    </location>
</feature>
<name>A0A0U4IJT0_9CAUD</name>
<dbReference type="RefSeq" id="YP_009603251.1">
    <property type="nucleotide sequence ID" value="NC_041949.1"/>
</dbReference>
<dbReference type="GeneID" id="40079148"/>
<evidence type="ECO:0000256" key="1">
    <source>
        <dbReference type="SAM" id="MobiDB-lite"/>
    </source>
</evidence>
<proteinExistence type="predicted"/>
<feature type="compositionally biased region" description="Acidic residues" evidence="1">
    <location>
        <begin position="82"/>
        <end position="92"/>
    </location>
</feature>
<protein>
    <submittedName>
        <fullName evidence="2">Uncharacterized protein</fullName>
    </submittedName>
</protein>
<keyword evidence="3" id="KW-1185">Reference proteome</keyword>
<reference evidence="2 3" key="1">
    <citation type="submission" date="2015-11" db="EMBL/GenBank/DDBJ databases">
        <authorList>
            <person name="Bagnasco F.G."/>
            <person name="Brynell Z.S."/>
            <person name="Burke S.O."/>
            <person name="Chimalakonda N.S."/>
            <person name="Connor J.A."/>
            <person name="Curtis K.N."/>
            <person name="Deaton B.M."/>
            <person name="Fahnestock A.K."/>
            <person name="Fratus C.R."/>
            <person name="Karstens A.W."/>
            <person name="Konde S.A."/>
            <person name="Lantz C.N."/>
            <person name="Lee S.M."/>
            <person name="Miller S.N."/>
            <person name="Minick J.E."/>
            <person name="Pruett K.M."/>
            <person name="Rose V.A."/>
            <person name="Schick A.M."/>
            <person name="Sells C.A."/>
            <person name="Sieker J.W."/>
            <person name="Thomas D.S."/>
            <person name="Warrad Y.M."/>
            <person name="Wyper J.F."/>
            <person name="Adair T.L."/>
            <person name="Gibbon B.C."/>
            <person name="Wu H."/>
            <person name="Jones W.S."/>
            <person name="Serrano M.G."/>
            <person name="Buck G."/>
            <person name="Lee V."/>
            <person name="Wang Y."/>
            <person name="Carvalho R."/>
            <person name="Voegtly L."/>
            <person name="Shi R."/>
            <person name="Duckworth R."/>
            <person name="Johnson A."/>
            <person name="Loviza R."/>
            <person name="Walstead R."/>
            <person name="Shah Z."/>
            <person name="Kiflezghi M."/>
            <person name="Wade K."/>
            <person name="Bradley K.W."/>
            <person name="Asai D.J."/>
            <person name="Bowman C.A."/>
            <person name="Russell D.A."/>
            <person name="Pope W.H."/>
            <person name="Jacobs-Sera D."/>
            <person name="Hendrix R.W."/>
            <person name="Hatfull G.F."/>
        </authorList>
    </citation>
    <scope>NUCLEOTIDE SEQUENCE [LARGE SCALE GENOMIC DNA]</scope>
</reference>
<dbReference type="OrthoDB" id="37920at10239"/>
<organism evidence="2 3">
    <name type="scientific">Arthrobacter phage Amigo</name>
    <dbReference type="NCBI Taxonomy" id="1772291"/>
    <lineage>
        <taxon>Viruses</taxon>
        <taxon>Duplodnaviria</taxon>
        <taxon>Heunggongvirae</taxon>
        <taxon>Uroviricota</taxon>
        <taxon>Caudoviricetes</taxon>
        <taxon>Amigovirus</taxon>
        <taxon>Amigovirus amigo</taxon>
    </lineage>
</organism>
<sequence length="113" mass="12566">MTTFAIERNPEYQAALKALLTAQVVEDPLDELLTARENLIKLIASAREAYLQQADTWLKRAGATADVEISELQSETYILTGQEDEDEDEDFDDKAKSKGPVGFQRNAETGDKS</sequence>
<gene>
    <name evidence="2" type="primary">70</name>
    <name evidence="2" type="ORF">AMIGO_70</name>
</gene>
<evidence type="ECO:0000313" key="3">
    <source>
        <dbReference type="Proteomes" id="UP000225890"/>
    </source>
</evidence>
<accession>A0A0U4IJT0</accession>
<dbReference type="EMBL" id="KU160638">
    <property type="protein sequence ID" value="ALY08447.1"/>
    <property type="molecule type" value="Genomic_DNA"/>
</dbReference>
<dbReference type="Proteomes" id="UP000225890">
    <property type="component" value="Segment"/>
</dbReference>